<protein>
    <submittedName>
        <fullName evidence="1">Serine protease</fullName>
    </submittedName>
</protein>
<name>A0A9X4R6P5_9BURK</name>
<dbReference type="SUPFAM" id="SSF50494">
    <property type="entry name" value="Trypsin-like serine proteases"/>
    <property type="match status" value="1"/>
</dbReference>
<keyword evidence="1" id="KW-0378">Hydrolase</keyword>
<evidence type="ECO:0000313" key="1">
    <source>
        <dbReference type="EMBL" id="MDG0861493.1"/>
    </source>
</evidence>
<dbReference type="Gene3D" id="2.40.10.120">
    <property type="match status" value="1"/>
</dbReference>
<dbReference type="InterPro" id="IPR009003">
    <property type="entry name" value="Peptidase_S1_PA"/>
</dbReference>
<gene>
    <name evidence="1" type="ORF">EXJ73_03260</name>
</gene>
<dbReference type="EMBL" id="SGUG01000004">
    <property type="protein sequence ID" value="MDG0861493.1"/>
    <property type="molecule type" value="Genomic_DNA"/>
</dbReference>
<sequence length="363" mass="39286">MNRTAECVLAVQLPAMTHPEMAGEKDEASTLALIDPEQELTRGERLRFSAQRLLFEGTNDHHMMVGALNGTLLALSFRDDYGHHTYGSGVMVGPGLALCAAHVLYENDFYVKLQNGGATLVAQAPLSDGGMLLWTVQRMTLVPDSDLAILSMSLTSRYPEDRHFMTAWMTTRMPAVGEVLTVTGYSASGGGTVPIARRTRLEMFPQCQLGAVIDRYPNGRGSLLPGPCLAVDCAVPGGTSGGPVFDSKGYLVGLLSTSYEGEDKTSFVSHIWPALVRANTEPVWPPAPYPRPSMGSLLRLGSAFGVSIERPDAFRLCAPAGTVSLQYVAWEDSLTLDRIESLEKRLPRAPFAQGPVQLVSYPR</sequence>
<comment type="caution">
    <text evidence="1">The sequence shown here is derived from an EMBL/GenBank/DDBJ whole genome shotgun (WGS) entry which is preliminary data.</text>
</comment>
<keyword evidence="1" id="KW-0645">Protease</keyword>
<accession>A0A9X4R6P5</accession>
<reference evidence="1" key="1">
    <citation type="submission" date="2019-02" db="EMBL/GenBank/DDBJ databases">
        <title>Draft genome of the type strain Pelomonas aquatica CCUG 52575T.</title>
        <authorList>
            <person name="Gomila M."/>
            <person name="Lalucat J."/>
        </authorList>
    </citation>
    <scope>NUCLEOTIDE SEQUENCE</scope>
    <source>
        <strain evidence="1">CCUG 52575</strain>
    </source>
</reference>
<dbReference type="GO" id="GO:0008233">
    <property type="term" value="F:peptidase activity"/>
    <property type="evidence" value="ECO:0007669"/>
    <property type="project" value="UniProtKB-KW"/>
</dbReference>
<organism evidence="1 2">
    <name type="scientific">Pelomonas aquatica</name>
    <dbReference type="NCBI Taxonomy" id="431058"/>
    <lineage>
        <taxon>Bacteria</taxon>
        <taxon>Pseudomonadati</taxon>
        <taxon>Pseudomonadota</taxon>
        <taxon>Betaproteobacteria</taxon>
        <taxon>Burkholderiales</taxon>
        <taxon>Sphaerotilaceae</taxon>
        <taxon>Roseateles</taxon>
    </lineage>
</organism>
<keyword evidence="2" id="KW-1185">Reference proteome</keyword>
<dbReference type="Pfam" id="PF13365">
    <property type="entry name" value="Trypsin_2"/>
    <property type="match status" value="1"/>
</dbReference>
<dbReference type="Proteomes" id="UP001152766">
    <property type="component" value="Unassembled WGS sequence"/>
</dbReference>
<dbReference type="AlphaFoldDB" id="A0A9X4R6P5"/>
<proteinExistence type="predicted"/>
<evidence type="ECO:0000313" key="2">
    <source>
        <dbReference type="Proteomes" id="UP001152766"/>
    </source>
</evidence>
<dbReference type="GO" id="GO:0006508">
    <property type="term" value="P:proteolysis"/>
    <property type="evidence" value="ECO:0007669"/>
    <property type="project" value="UniProtKB-KW"/>
</dbReference>